<keyword evidence="4" id="KW-0677">Repeat</keyword>
<dbReference type="GO" id="GO:0016020">
    <property type="term" value="C:membrane"/>
    <property type="evidence" value="ECO:0007669"/>
    <property type="project" value="InterPro"/>
</dbReference>
<dbReference type="GO" id="GO:0006004">
    <property type="term" value="P:fucose metabolic process"/>
    <property type="evidence" value="ECO:0007669"/>
    <property type="project" value="TreeGrafter"/>
</dbReference>
<evidence type="ECO:0000313" key="11">
    <source>
        <dbReference type="EMBL" id="HIZ12949.1"/>
    </source>
</evidence>
<feature type="region of interest" description="Disordered" evidence="8">
    <location>
        <begin position="34"/>
        <end position="57"/>
    </location>
</feature>
<evidence type="ECO:0000256" key="2">
    <source>
        <dbReference type="ARBA" id="ARBA00012662"/>
    </source>
</evidence>
<dbReference type="PANTHER" id="PTHR10030">
    <property type="entry name" value="ALPHA-L-FUCOSIDASE"/>
    <property type="match status" value="1"/>
</dbReference>
<feature type="chain" id="PRO_5038810925" description="alpha-L-fucosidase" evidence="9">
    <location>
        <begin position="20"/>
        <end position="1360"/>
    </location>
</feature>
<gene>
    <name evidence="11" type="ORF">H9817_03340</name>
</gene>
<dbReference type="Pfam" id="PF01120">
    <property type="entry name" value="Alpha_L_fucos"/>
    <property type="match status" value="1"/>
</dbReference>
<dbReference type="Gene3D" id="1.20.1270.90">
    <property type="entry name" value="AF1782-like"/>
    <property type="match status" value="1"/>
</dbReference>
<comment type="similarity">
    <text evidence="1">Belongs to the glycosyl hydrolase 29 family.</text>
</comment>
<sequence length="1360" mass="146531">MKKKSVTSLALLLAGAVSASAILGDGILSEAAEDDGGWIGDEDLEANSTEEPEPDEVLPNANQYKYQKDELAAFCHFGPNTFNEVEWGESYGDKTPDEIFKLEEDFDAETYVKALKDAGFKKLIVTAKHHDGFCIWASDYTDYDVAETSYKDGEGDILKEISAACTEYDMDMGLYLSPWDIHDDSYGYYDENGNATTEDNDYLDYNEYYNNQLKEILGNDDYGNDGHFVEVWMDGAKGSGSDAQEYDFELWYDTIQSYEGEAAGYEADCMLFGAGAYTTVRWIGNENGYADKNTWSKSIVDYETNSIDSNDTGSYTVGYEDGNQWTVPEADARITSGWFWGTTKNTPKSISDLASMYFGSIGNNATLLLNVPPNDEGTVDQEILDRVAEFGQNIEETFDDNLAADEGASVKADNVRGSDTAFQPGNTVDGDDSTYWTTDDGTNTGTLLIDLGGTKTFDVVSIEEAIQNGQRINEYKVEYRNEDGEWEELDSGETIGAKRLVRSSAVKGDQVRITVSTSEGKVPMISEIGVYKASEGFELTSAAPDGMDVIDITDDSFSFEGSWTDETGSNFIGGTNKWANSGSGFTLEFEGTKVYLMGTIDPNHGTADVYIDGEYAGTIDTYASSRALGQTIFESEDLEDGTHTLTLEIQTDAIGVEAAYVINNGGKGMVGLEYDEYTMNEDSTMEVKLVRVGGSTGEVTVQAAPNPGTAIQDDFNTELITDVTFEDGQTEATAVVETRRNTNQTGDRQFTLELTSMTDDLIVGFNDKAAITILDTESSTREALEELVQEGNEAKSEWYLSGWDEYSAAVAEGSAVLDNTSASVEEISAAISAITEAKENLVKREQYTEDDPFEFPWRDGSSSTLEAEFSILNDVELASDNGYALSIGEADWASNGQFVNALNQQDTISIPYYAEKAGTYTVTAYYRSGSATNELSWSEEDGKIVSGSVSAGASDSASSTHEVTFTIEITGAGAGTLIFTGPDGKSPQLDRLEISPAEISLEEYTITASAGEHGTISDAGETIITEGGSKTYTITPDDGYEIADVLVNGESVGAVDSYTFENISGDASIEAVFSFRNYTEASPFYFPTEADGSTVTLEAENLILNNTGSGETWPLQIGSADWASNGEYVNAMNSGDSVILYYYAEKAGTYEVTLQYRSGDTNNSFTWSEADGSITEGALESVEAESSADTTHTVVLTWEVVTPGAGVLTLTAGSSNAPQLDKFDIGLIEESGSAETDKTDLADVIARAEAELQKTGTYTEESLAALETALESAKSVYEDTDASQSDTDTQTAALTEALENLETIPETETYTVTASAGVGGTIDPSGEFEINAGESVTFTITADEGYKVSDVAVNGTSVGP</sequence>
<evidence type="ECO:0000256" key="7">
    <source>
        <dbReference type="ARBA" id="ARBA00023295"/>
    </source>
</evidence>
<dbReference type="GO" id="GO:0005764">
    <property type="term" value="C:lysosome"/>
    <property type="evidence" value="ECO:0007669"/>
    <property type="project" value="TreeGrafter"/>
</dbReference>
<dbReference type="InterPro" id="IPR000421">
    <property type="entry name" value="FA58C"/>
</dbReference>
<evidence type="ECO:0000259" key="10">
    <source>
        <dbReference type="PROSITE" id="PS50022"/>
    </source>
</evidence>
<dbReference type="InterPro" id="IPR044060">
    <property type="entry name" value="Bacterial_rp_domain"/>
</dbReference>
<dbReference type="Pfam" id="PF03160">
    <property type="entry name" value="Calx-beta"/>
    <property type="match status" value="1"/>
</dbReference>
<feature type="domain" description="F5/8 type C" evidence="10">
    <location>
        <begin position="397"/>
        <end position="533"/>
    </location>
</feature>
<reference evidence="11" key="1">
    <citation type="journal article" date="2021" name="PeerJ">
        <title>Extensive microbial diversity within the chicken gut microbiome revealed by metagenomics and culture.</title>
        <authorList>
            <person name="Gilroy R."/>
            <person name="Ravi A."/>
            <person name="Getino M."/>
            <person name="Pursley I."/>
            <person name="Horton D.L."/>
            <person name="Alikhan N.F."/>
            <person name="Baker D."/>
            <person name="Gharbi K."/>
            <person name="Hall N."/>
            <person name="Watson M."/>
            <person name="Adriaenssens E.M."/>
            <person name="Foster-Nyarko E."/>
            <person name="Jarju S."/>
            <person name="Secka A."/>
            <person name="Antonio M."/>
            <person name="Oren A."/>
            <person name="Chaudhuri R.R."/>
            <person name="La Ragione R."/>
            <person name="Hildebrand F."/>
            <person name="Pallen M.J."/>
        </authorList>
    </citation>
    <scope>NUCLEOTIDE SEQUENCE</scope>
    <source>
        <strain evidence="11">ChiGjej1B1-13045</strain>
    </source>
</reference>
<keyword evidence="5" id="KW-0378">Hydrolase</keyword>
<evidence type="ECO:0000256" key="9">
    <source>
        <dbReference type="SAM" id="SignalP"/>
    </source>
</evidence>
<dbReference type="SUPFAM" id="SSF51445">
    <property type="entry name" value="(Trans)glycosidases"/>
    <property type="match status" value="1"/>
</dbReference>
<evidence type="ECO:0000256" key="3">
    <source>
        <dbReference type="ARBA" id="ARBA00022729"/>
    </source>
</evidence>
<dbReference type="Gene3D" id="3.20.20.80">
    <property type="entry name" value="Glycosidases"/>
    <property type="match status" value="1"/>
</dbReference>
<dbReference type="InterPro" id="IPR017853">
    <property type="entry name" value="GH"/>
</dbReference>
<name>A0A9D2D9W8_9FIRM</name>
<feature type="non-terminal residue" evidence="11">
    <location>
        <position position="1360"/>
    </location>
</feature>
<evidence type="ECO:0000256" key="4">
    <source>
        <dbReference type="ARBA" id="ARBA00022737"/>
    </source>
</evidence>
<dbReference type="Gene3D" id="2.60.120.260">
    <property type="entry name" value="Galactose-binding domain-like"/>
    <property type="match status" value="4"/>
</dbReference>
<keyword evidence="6" id="KW-0106">Calcium</keyword>
<evidence type="ECO:0000256" key="1">
    <source>
        <dbReference type="ARBA" id="ARBA00007951"/>
    </source>
</evidence>
<evidence type="ECO:0000256" key="8">
    <source>
        <dbReference type="SAM" id="MobiDB-lite"/>
    </source>
</evidence>
<dbReference type="InterPro" id="IPR000933">
    <property type="entry name" value="Glyco_hydro_29"/>
</dbReference>
<dbReference type="Proteomes" id="UP000824017">
    <property type="component" value="Unassembled WGS sequence"/>
</dbReference>
<protein>
    <recommendedName>
        <fullName evidence="2">alpha-L-fucosidase</fullName>
        <ecNumber evidence="2">3.2.1.51</ecNumber>
    </recommendedName>
</protein>
<dbReference type="GO" id="GO:0007154">
    <property type="term" value="P:cell communication"/>
    <property type="evidence" value="ECO:0007669"/>
    <property type="project" value="InterPro"/>
</dbReference>
<comment type="caution">
    <text evidence="11">The sequence shown here is derived from an EMBL/GenBank/DDBJ whole genome shotgun (WGS) entry which is preliminary data.</text>
</comment>
<dbReference type="Gene3D" id="2.60.40.2030">
    <property type="match status" value="1"/>
</dbReference>
<evidence type="ECO:0000313" key="12">
    <source>
        <dbReference type="Proteomes" id="UP000824017"/>
    </source>
</evidence>
<dbReference type="EC" id="3.2.1.51" evidence="2"/>
<dbReference type="PROSITE" id="PS50022">
    <property type="entry name" value="FA58C_3"/>
    <property type="match status" value="1"/>
</dbReference>
<feature type="signal peptide" evidence="9">
    <location>
        <begin position="1"/>
        <end position="19"/>
    </location>
</feature>
<dbReference type="Pfam" id="PF07554">
    <property type="entry name" value="FIVAR"/>
    <property type="match status" value="2"/>
</dbReference>
<dbReference type="InterPro" id="IPR038081">
    <property type="entry name" value="CalX-like_sf"/>
</dbReference>
<dbReference type="SMART" id="SM00812">
    <property type="entry name" value="Alpha_L_fucos"/>
    <property type="match status" value="1"/>
</dbReference>
<dbReference type="Pfam" id="PF00754">
    <property type="entry name" value="F5_F8_type_C"/>
    <property type="match status" value="1"/>
</dbReference>
<dbReference type="GO" id="GO:0016139">
    <property type="term" value="P:glycoside catabolic process"/>
    <property type="evidence" value="ECO:0007669"/>
    <property type="project" value="TreeGrafter"/>
</dbReference>
<evidence type="ECO:0000256" key="6">
    <source>
        <dbReference type="ARBA" id="ARBA00022837"/>
    </source>
</evidence>
<dbReference type="Pfam" id="PF18998">
    <property type="entry name" value="Flg_new_2"/>
    <property type="match status" value="2"/>
</dbReference>
<dbReference type="InterPro" id="IPR008979">
    <property type="entry name" value="Galactose-bd-like_sf"/>
</dbReference>
<dbReference type="EMBL" id="DXCD01000088">
    <property type="protein sequence ID" value="HIZ12949.1"/>
    <property type="molecule type" value="Genomic_DNA"/>
</dbReference>
<dbReference type="CDD" id="cd02795">
    <property type="entry name" value="CBM6-CBM35-CBM36_like"/>
    <property type="match status" value="1"/>
</dbReference>
<reference evidence="11" key="2">
    <citation type="submission" date="2021-04" db="EMBL/GenBank/DDBJ databases">
        <authorList>
            <person name="Gilroy R."/>
        </authorList>
    </citation>
    <scope>NUCLEOTIDE SEQUENCE</scope>
    <source>
        <strain evidence="11">ChiGjej1B1-13045</strain>
    </source>
</reference>
<dbReference type="GO" id="GO:0004560">
    <property type="term" value="F:alpha-L-fucosidase activity"/>
    <property type="evidence" value="ECO:0007669"/>
    <property type="project" value="InterPro"/>
</dbReference>
<keyword evidence="7" id="KW-0326">Glycosidase</keyword>
<keyword evidence="3 9" id="KW-0732">Signal</keyword>
<dbReference type="InterPro" id="IPR057739">
    <property type="entry name" value="Glyco_hydro_29_N"/>
</dbReference>
<dbReference type="SUPFAM" id="SSF141072">
    <property type="entry name" value="CalX-like"/>
    <property type="match status" value="1"/>
</dbReference>
<dbReference type="Gene3D" id="1.20.1270.70">
    <property type="entry name" value="Designed single chain three-helix bundle"/>
    <property type="match status" value="1"/>
</dbReference>
<dbReference type="InterPro" id="IPR003644">
    <property type="entry name" value="Calx_beta"/>
</dbReference>
<evidence type="ECO:0000256" key="5">
    <source>
        <dbReference type="ARBA" id="ARBA00022801"/>
    </source>
</evidence>
<proteinExistence type="inferred from homology"/>
<dbReference type="PANTHER" id="PTHR10030:SF37">
    <property type="entry name" value="ALPHA-L-FUCOSIDASE-RELATED"/>
    <property type="match status" value="1"/>
</dbReference>
<feature type="compositionally biased region" description="Acidic residues" evidence="8">
    <location>
        <begin position="34"/>
        <end position="56"/>
    </location>
</feature>
<accession>A0A9D2D9W8</accession>
<dbReference type="SUPFAM" id="SSF49785">
    <property type="entry name" value="Galactose-binding domain-like"/>
    <property type="match status" value="2"/>
</dbReference>
<organism evidence="11 12">
    <name type="scientific">Candidatus Mediterraneibacter stercorigallinarum</name>
    <dbReference type="NCBI Taxonomy" id="2838686"/>
    <lineage>
        <taxon>Bacteria</taxon>
        <taxon>Bacillati</taxon>
        <taxon>Bacillota</taxon>
        <taxon>Clostridia</taxon>
        <taxon>Lachnospirales</taxon>
        <taxon>Lachnospiraceae</taxon>
        <taxon>Mediterraneibacter</taxon>
    </lineage>
</organism>